<organism evidence="1">
    <name type="scientific">Mesocestoides corti</name>
    <name type="common">Flatworm</name>
    <dbReference type="NCBI Taxonomy" id="53468"/>
    <lineage>
        <taxon>Eukaryota</taxon>
        <taxon>Metazoa</taxon>
        <taxon>Spiralia</taxon>
        <taxon>Lophotrochozoa</taxon>
        <taxon>Platyhelminthes</taxon>
        <taxon>Cestoda</taxon>
        <taxon>Eucestoda</taxon>
        <taxon>Cyclophyllidea</taxon>
        <taxon>Mesocestoididae</taxon>
        <taxon>Mesocestoides</taxon>
    </lineage>
</organism>
<evidence type="ECO:0000313" key="1">
    <source>
        <dbReference type="WBParaSite" id="MCU_000676-RA"/>
    </source>
</evidence>
<reference evidence="1" key="1">
    <citation type="submission" date="2019-11" db="UniProtKB">
        <authorList>
            <consortium name="WormBaseParasite"/>
        </authorList>
    </citation>
    <scope>IDENTIFICATION</scope>
</reference>
<dbReference type="AlphaFoldDB" id="A0A5K3EJP1"/>
<name>A0A5K3EJP1_MESCO</name>
<protein>
    <submittedName>
        <fullName evidence="1">Uncharacterized protein</fullName>
    </submittedName>
</protein>
<proteinExistence type="predicted"/>
<sequence length="58" mass="6482">MKKTGTIYKASLTNRMPEPQVISRSPESTTLAAWPIIYCFSFVSGSDWKAFLPQNTAN</sequence>
<accession>A0A5K3EJP1</accession>
<dbReference type="WBParaSite" id="MCU_000676-RA">
    <property type="protein sequence ID" value="MCU_000676-RA"/>
    <property type="gene ID" value="MCU_000676"/>
</dbReference>